<dbReference type="InterPro" id="IPR038377">
    <property type="entry name" value="Na/Glc_symporter_sf"/>
</dbReference>
<evidence type="ECO:0000313" key="14">
    <source>
        <dbReference type="EMBL" id="MBA2113818.1"/>
    </source>
</evidence>
<dbReference type="PROSITE" id="PS50283">
    <property type="entry name" value="NA_SOLUT_SYMP_3"/>
    <property type="match status" value="1"/>
</dbReference>
<feature type="transmembrane region" description="Helical" evidence="12">
    <location>
        <begin position="38"/>
        <end position="58"/>
    </location>
</feature>
<comment type="caution">
    <text evidence="14">The sequence shown here is derived from an EMBL/GenBank/DDBJ whole genome shotgun (WGS) entry which is preliminary data.</text>
</comment>
<evidence type="ECO:0000256" key="3">
    <source>
        <dbReference type="ARBA" id="ARBA00022448"/>
    </source>
</evidence>
<sequence>MQWKRMGLILAMVLSTTCGVTAQEVGAAEQPGPVSFSWINWVVLAVYLAGMIGVGIFFSRRESDSRDFFLAGDRIPWWAAGLSIYGTQLSAITFIAVPALAFTPGGNWTRLVSSWTIQLLAPLIIYFILPLFRRLNVQTAYEYLEYRFNVVIRWLASLTFIAFQVDRMGIVLLLPAVAISAATGLNVLLAIVVMGALATTYTVLGGIEAAIWTDVVQVVVLIGGAIICLGAAVGAVGGPTTAWDLAHAAEKTTIFD</sequence>
<feature type="transmembrane region" description="Helical" evidence="12">
    <location>
        <begin position="170"/>
        <end position="203"/>
    </location>
</feature>
<dbReference type="InterPro" id="IPR051163">
    <property type="entry name" value="Sodium:Solute_Symporter_SSF"/>
</dbReference>
<reference evidence="14 15" key="1">
    <citation type="submission" date="2020-05" db="EMBL/GenBank/DDBJ databases">
        <title>Bremerella alba sp. nov., a novel planctomycete isolated from the surface of the macroalga Fucus spiralis.</title>
        <authorList>
            <person name="Godinho O."/>
            <person name="Botelho R."/>
            <person name="Albuquerque L."/>
            <person name="Wiegand S."/>
            <person name="Da Costa M.S."/>
            <person name="Lobo-Da-Cunha A."/>
            <person name="Jogler C."/>
            <person name="Lage O.M."/>
        </authorList>
    </citation>
    <scope>NUCLEOTIDE SEQUENCE [LARGE SCALE GENOMIC DNA]</scope>
    <source>
        <strain evidence="14 15">FF15</strain>
    </source>
</reference>
<keyword evidence="9 12" id="KW-0472">Membrane</keyword>
<comment type="similarity">
    <text evidence="2 11">Belongs to the sodium:solute symporter (SSF) (TC 2.A.21) family.</text>
</comment>
<dbReference type="GO" id="GO:0015293">
    <property type="term" value="F:symporter activity"/>
    <property type="evidence" value="ECO:0007669"/>
    <property type="project" value="TreeGrafter"/>
</dbReference>
<evidence type="ECO:0000256" key="9">
    <source>
        <dbReference type="ARBA" id="ARBA00023136"/>
    </source>
</evidence>
<feature type="transmembrane region" description="Helical" evidence="12">
    <location>
        <begin position="215"/>
        <end position="236"/>
    </location>
</feature>
<dbReference type="Proteomes" id="UP000551616">
    <property type="component" value="Unassembled WGS sequence"/>
</dbReference>
<keyword evidence="5 12" id="KW-0812">Transmembrane</keyword>
<proteinExistence type="inferred from homology"/>
<keyword evidence="4" id="KW-1003">Cell membrane</keyword>
<dbReference type="EMBL" id="JABRWO010000002">
    <property type="protein sequence ID" value="MBA2113818.1"/>
    <property type="molecule type" value="Genomic_DNA"/>
</dbReference>
<feature type="transmembrane region" description="Helical" evidence="12">
    <location>
        <begin position="78"/>
        <end position="100"/>
    </location>
</feature>
<accession>A0A7V8V2P3</accession>
<keyword evidence="10" id="KW-0739">Sodium transport</keyword>
<evidence type="ECO:0000256" key="10">
    <source>
        <dbReference type="ARBA" id="ARBA00023201"/>
    </source>
</evidence>
<feature type="transmembrane region" description="Helical" evidence="12">
    <location>
        <begin position="112"/>
        <end position="132"/>
    </location>
</feature>
<keyword evidence="6 12" id="KW-1133">Transmembrane helix</keyword>
<organism evidence="14 15">
    <name type="scientific">Bremerella alba</name>
    <dbReference type="NCBI Taxonomy" id="980252"/>
    <lineage>
        <taxon>Bacteria</taxon>
        <taxon>Pseudomonadati</taxon>
        <taxon>Planctomycetota</taxon>
        <taxon>Planctomycetia</taxon>
        <taxon>Pirellulales</taxon>
        <taxon>Pirellulaceae</taxon>
        <taxon>Bremerella</taxon>
    </lineage>
</organism>
<dbReference type="PANTHER" id="PTHR42985:SF40">
    <property type="entry name" value="LD47995P-RELATED"/>
    <property type="match status" value="1"/>
</dbReference>
<evidence type="ECO:0000256" key="5">
    <source>
        <dbReference type="ARBA" id="ARBA00022692"/>
    </source>
</evidence>
<keyword evidence="7" id="KW-0915">Sodium</keyword>
<evidence type="ECO:0000256" key="12">
    <source>
        <dbReference type="SAM" id="Phobius"/>
    </source>
</evidence>
<dbReference type="GO" id="GO:0006814">
    <property type="term" value="P:sodium ion transport"/>
    <property type="evidence" value="ECO:0007669"/>
    <property type="project" value="UniProtKB-KW"/>
</dbReference>
<keyword evidence="13" id="KW-0732">Signal</keyword>
<dbReference type="Pfam" id="PF00474">
    <property type="entry name" value="SSF"/>
    <property type="match status" value="1"/>
</dbReference>
<dbReference type="InterPro" id="IPR001734">
    <property type="entry name" value="Na/solute_symporter"/>
</dbReference>
<dbReference type="AlphaFoldDB" id="A0A7V8V2P3"/>
<gene>
    <name evidence="14" type="primary">sglT_1</name>
    <name evidence="14" type="ORF">HOV93_09710</name>
</gene>
<evidence type="ECO:0000256" key="13">
    <source>
        <dbReference type="SAM" id="SignalP"/>
    </source>
</evidence>
<comment type="subcellular location">
    <subcellularLocation>
        <location evidence="1">Cell membrane</location>
        <topology evidence="1">Multi-pass membrane protein</topology>
    </subcellularLocation>
</comment>
<evidence type="ECO:0000256" key="1">
    <source>
        <dbReference type="ARBA" id="ARBA00004651"/>
    </source>
</evidence>
<evidence type="ECO:0000256" key="7">
    <source>
        <dbReference type="ARBA" id="ARBA00023053"/>
    </source>
</evidence>
<keyword evidence="3" id="KW-0813">Transport</keyword>
<protein>
    <submittedName>
        <fullName evidence="14">Sodium/glucose cotransporter</fullName>
    </submittedName>
</protein>
<dbReference type="Gene3D" id="1.20.1730.10">
    <property type="entry name" value="Sodium/glucose cotransporter"/>
    <property type="match status" value="1"/>
</dbReference>
<evidence type="ECO:0000256" key="4">
    <source>
        <dbReference type="ARBA" id="ARBA00022475"/>
    </source>
</evidence>
<keyword evidence="15" id="KW-1185">Reference proteome</keyword>
<evidence type="ECO:0000256" key="8">
    <source>
        <dbReference type="ARBA" id="ARBA00023065"/>
    </source>
</evidence>
<dbReference type="PANTHER" id="PTHR42985">
    <property type="entry name" value="SODIUM-COUPLED MONOCARBOXYLATE TRANSPORTER"/>
    <property type="match status" value="1"/>
</dbReference>
<feature type="signal peptide" evidence="13">
    <location>
        <begin position="1"/>
        <end position="22"/>
    </location>
</feature>
<evidence type="ECO:0000256" key="11">
    <source>
        <dbReference type="RuleBase" id="RU362091"/>
    </source>
</evidence>
<dbReference type="GO" id="GO:0005886">
    <property type="term" value="C:plasma membrane"/>
    <property type="evidence" value="ECO:0007669"/>
    <property type="project" value="UniProtKB-SubCell"/>
</dbReference>
<evidence type="ECO:0000256" key="2">
    <source>
        <dbReference type="ARBA" id="ARBA00006434"/>
    </source>
</evidence>
<name>A0A7V8V2P3_9BACT</name>
<feature type="transmembrane region" description="Helical" evidence="12">
    <location>
        <begin position="144"/>
        <end position="164"/>
    </location>
</feature>
<feature type="chain" id="PRO_5031003752" evidence="13">
    <location>
        <begin position="23"/>
        <end position="256"/>
    </location>
</feature>
<evidence type="ECO:0000256" key="6">
    <source>
        <dbReference type="ARBA" id="ARBA00022989"/>
    </source>
</evidence>
<keyword evidence="8" id="KW-0406">Ion transport</keyword>
<evidence type="ECO:0000313" key="15">
    <source>
        <dbReference type="Proteomes" id="UP000551616"/>
    </source>
</evidence>